<dbReference type="Pfam" id="PF22600">
    <property type="entry name" value="MTPAP-like_central"/>
    <property type="match status" value="1"/>
</dbReference>
<dbReference type="Pfam" id="PF13174">
    <property type="entry name" value="TPR_6"/>
    <property type="match status" value="1"/>
</dbReference>
<dbReference type="PROSITE" id="PS50005">
    <property type="entry name" value="TPR"/>
    <property type="match status" value="1"/>
</dbReference>
<accession>A0A024FT85</accession>
<dbReference type="SUPFAM" id="SSF81301">
    <property type="entry name" value="Nucleotidyltransferase"/>
    <property type="match status" value="1"/>
</dbReference>
<dbReference type="InterPro" id="IPR054708">
    <property type="entry name" value="MTPAP-like_central"/>
</dbReference>
<dbReference type="InterPro" id="IPR058920">
    <property type="entry name" value="PAP-OAS1-bd-rel"/>
</dbReference>
<dbReference type="SMART" id="SM00028">
    <property type="entry name" value="TPR"/>
    <property type="match status" value="6"/>
</dbReference>
<name>A0A024FT85_9STRA</name>
<dbReference type="AlphaFoldDB" id="A0A024FT85"/>
<feature type="compositionally biased region" description="Low complexity" evidence="2">
    <location>
        <begin position="1191"/>
        <end position="1201"/>
    </location>
</feature>
<dbReference type="InterPro" id="IPR019734">
    <property type="entry name" value="TPR_rpt"/>
</dbReference>
<dbReference type="SUPFAM" id="SSF81631">
    <property type="entry name" value="PAP/OAS1 substrate-binding domain"/>
    <property type="match status" value="1"/>
</dbReference>
<dbReference type="PANTHER" id="PTHR45979:SF30">
    <property type="entry name" value="NUCLEOTIDYLTRANSFERASE"/>
    <property type="match status" value="1"/>
</dbReference>
<dbReference type="OrthoDB" id="1926212at2759"/>
<evidence type="ECO:0000259" key="3">
    <source>
        <dbReference type="Pfam" id="PF22600"/>
    </source>
</evidence>
<evidence type="ECO:0000313" key="5">
    <source>
        <dbReference type="EMBL" id="CCI10211.1"/>
    </source>
</evidence>
<evidence type="ECO:0000256" key="1">
    <source>
        <dbReference type="PROSITE-ProRule" id="PRU00339"/>
    </source>
</evidence>
<feature type="domain" description="Poly(A) RNA polymerase mitochondrial-like central palm" evidence="3">
    <location>
        <begin position="746"/>
        <end position="904"/>
    </location>
</feature>
<dbReference type="PANTHER" id="PTHR45979">
    <property type="entry name" value="PAP/OAS1 SUBSTRATE-BINDING DOMAIN SUPERFAMILY"/>
    <property type="match status" value="1"/>
</dbReference>
<dbReference type="InParanoid" id="A0A024FT85"/>
<feature type="repeat" description="TPR" evidence="1">
    <location>
        <begin position="480"/>
        <end position="513"/>
    </location>
</feature>
<feature type="domain" description="PAP/OAS1 substrate-binding-related" evidence="4">
    <location>
        <begin position="911"/>
        <end position="1108"/>
    </location>
</feature>
<sequence>MLTEVDQRIQFPVTVPASNANPTPHSSNASPHCDRINTQTNEKHSEWNECQSRYLKKAQELMNQDLYDAAISAFTKAIYDLEKKKGANGSRIKALYRRSECFVHTKQYRRAIEDMTTLIAETPLNGRFLVNRAQSYGYLKEYHAALKDYEKAEVLFTKENSSTGTRYFLPEHRETVRSIYMAKALLYREMNNTTLALCELTLAESVDQRLLYQAQIAYIRAQLYLQSHQDELALVALNRYIEIDQSGTLIDEEALEKDDRIDMLLARADVLIRLGKQEEAKGLSDRGSHSMENGEYTTSIPVNRSEWDSPPFSDPHAIEFAERAVQDYSLILTQDPDDIHVLRLRADTRMRYLHAFEESKRDLETAKALDPYDIDTILAIATLEAFQSQWSIAIASVTNVLDHNPDNITALFLRGQLYERVDSYTQAQADYTRIIDTQDPKVVEEDFTDPSEGWISNKKKSRKYRGLESEISSKITSDGARALLLRARIFIRLNDFEAALTDYNRILESFPNHLDAQLEQQNAQQAFHTQTQERADQAISWLLAQDQSVDMETTENARKKKKKKKKARQCEILQDAPTTEAPEKPIDPIVPPTSREQVWDSVMDSPKSQSEPVCRTVLMDEKYLRKRQKQVENLRKELKCVTDSETLYSVLERIERKQMTEQLASEITEAKNTVKRIAEAPKASEFVHRPIDYTLAMRQIELEKALETQTTEITRLRGLLEQCTCSIYMAPKCPRPCLPLQLSSRLEASMKQLLDALSPTRQADQTRCNILSYLRHVLELQFPHSASILFFPTGSFPCKTYLPDADLDVCLLVPRSMESTWFFSVIQMLCFAATNDLNTEPKFNSALTSVQAPSWMSSTSPTGNTVRNVTFINADVRVVKCTIDNVSVDLTVNRVGALGALVLLDTMDLRIGRQHLFKQSLVLIKAWCVYDCLLERGERCGVLGSKQGAFSTYAVNTIVMTLFNRWGYQIQHPLEALYLFLDTMTQFPWQECAWTMYGPVLLTQLYQCKGQRRMIPPGWESASTNCLITREDIEAIRCCLNEYFGSFDVSLSAEANAVFAVRSVNIIDPLQPGNNLARSVVPERFPSLQRMFREGRERLDRVLMDEEALLMFYQNSWKMYGREDGWRPDLLLHPRQLWVQANGSGVEAKDDWNCELRWKSLIPEYLRPCTRRDPVQNHKAHTRASGRRRTSSPSFRRSNSSGPAGNTALRNIRNGQQGVCSPPESIG</sequence>
<proteinExistence type="predicted"/>
<organism evidence="5 6">
    <name type="scientific">Albugo candida</name>
    <dbReference type="NCBI Taxonomy" id="65357"/>
    <lineage>
        <taxon>Eukaryota</taxon>
        <taxon>Sar</taxon>
        <taxon>Stramenopiles</taxon>
        <taxon>Oomycota</taxon>
        <taxon>Peronosporomycetes</taxon>
        <taxon>Albuginales</taxon>
        <taxon>Albuginaceae</taxon>
        <taxon>Albugo</taxon>
    </lineage>
</organism>
<evidence type="ECO:0008006" key="7">
    <source>
        <dbReference type="Google" id="ProtNLM"/>
    </source>
</evidence>
<evidence type="ECO:0000259" key="4">
    <source>
        <dbReference type="Pfam" id="PF26180"/>
    </source>
</evidence>
<dbReference type="Pfam" id="PF13432">
    <property type="entry name" value="TPR_16"/>
    <property type="match status" value="1"/>
</dbReference>
<keyword evidence="6" id="KW-1185">Reference proteome</keyword>
<dbReference type="STRING" id="65357.A0A024FT85"/>
<dbReference type="InterPro" id="IPR058921">
    <property type="entry name" value="PAP/OAS1-rel"/>
</dbReference>
<comment type="caution">
    <text evidence="5">The sequence shown here is derived from an EMBL/GenBank/DDBJ whole genome shotgun (WGS) entry which is preliminary data.</text>
</comment>
<evidence type="ECO:0000256" key="2">
    <source>
        <dbReference type="SAM" id="MobiDB-lite"/>
    </source>
</evidence>
<feature type="region of interest" description="Disordered" evidence="2">
    <location>
        <begin position="1173"/>
        <end position="1227"/>
    </location>
</feature>
<dbReference type="EMBL" id="CAIX01000150">
    <property type="protein sequence ID" value="CCI10211.1"/>
    <property type="molecule type" value="Genomic_DNA"/>
</dbReference>
<dbReference type="Proteomes" id="UP000053237">
    <property type="component" value="Unassembled WGS sequence"/>
</dbReference>
<dbReference type="Pfam" id="PF26180">
    <property type="entry name" value="PAP-OAS1"/>
    <property type="match status" value="1"/>
</dbReference>
<protein>
    <recommendedName>
        <fullName evidence="7">Polynucleotide adenylyltransferase</fullName>
    </recommendedName>
</protein>
<dbReference type="InterPro" id="IPR011990">
    <property type="entry name" value="TPR-like_helical_dom_sf"/>
</dbReference>
<reference evidence="5 6" key="1">
    <citation type="submission" date="2012-05" db="EMBL/GenBank/DDBJ databases">
        <title>Recombination and specialization in a pathogen metapopulation.</title>
        <authorList>
            <person name="Gardiner A."/>
            <person name="Kemen E."/>
            <person name="Schultz-Larsen T."/>
            <person name="MacLean D."/>
            <person name="Van Oosterhout C."/>
            <person name="Jones J.D.G."/>
        </authorList>
    </citation>
    <scope>NUCLEOTIDE SEQUENCE [LARGE SCALE GENOMIC DNA]</scope>
    <source>
        <strain evidence="5 6">Ac Nc2</strain>
    </source>
</reference>
<keyword evidence="1" id="KW-0802">TPR repeat</keyword>
<dbReference type="Gene3D" id="1.10.1410.10">
    <property type="match status" value="1"/>
</dbReference>
<dbReference type="Gene3D" id="1.25.40.10">
    <property type="entry name" value="Tetratricopeptide repeat domain"/>
    <property type="match status" value="4"/>
</dbReference>
<gene>
    <name evidence="5" type="ORF">BN9_080490</name>
</gene>
<dbReference type="InterPro" id="IPR043519">
    <property type="entry name" value="NT_sf"/>
</dbReference>
<dbReference type="SUPFAM" id="SSF48452">
    <property type="entry name" value="TPR-like"/>
    <property type="match status" value="2"/>
</dbReference>
<feature type="compositionally biased region" description="Basic residues" evidence="2">
    <location>
        <begin position="1178"/>
        <end position="1190"/>
    </location>
</feature>
<evidence type="ECO:0000313" key="6">
    <source>
        <dbReference type="Proteomes" id="UP000053237"/>
    </source>
</evidence>